<reference evidence="1 2" key="1">
    <citation type="submission" date="2021-05" db="EMBL/GenBank/DDBJ databases">
        <title>Genome Assembly of Synthetic Allotetraploid Brassica napus Reveals Homoeologous Exchanges between Subgenomes.</title>
        <authorList>
            <person name="Davis J.T."/>
        </authorList>
    </citation>
    <scope>NUCLEOTIDE SEQUENCE [LARGE SCALE GENOMIC DNA]</scope>
    <source>
        <strain evidence="2">cv. Da-Ae</strain>
        <tissue evidence="1">Seedling</tissue>
    </source>
</reference>
<gene>
    <name evidence="1" type="ORF">HID58_075476</name>
</gene>
<dbReference type="EMBL" id="JAGKQM010000017">
    <property type="protein sequence ID" value="KAH0868454.1"/>
    <property type="molecule type" value="Genomic_DNA"/>
</dbReference>
<organism evidence="1 2">
    <name type="scientific">Brassica napus</name>
    <name type="common">Rape</name>
    <dbReference type="NCBI Taxonomy" id="3708"/>
    <lineage>
        <taxon>Eukaryota</taxon>
        <taxon>Viridiplantae</taxon>
        <taxon>Streptophyta</taxon>
        <taxon>Embryophyta</taxon>
        <taxon>Tracheophyta</taxon>
        <taxon>Spermatophyta</taxon>
        <taxon>Magnoliopsida</taxon>
        <taxon>eudicotyledons</taxon>
        <taxon>Gunneridae</taxon>
        <taxon>Pentapetalae</taxon>
        <taxon>rosids</taxon>
        <taxon>malvids</taxon>
        <taxon>Brassicales</taxon>
        <taxon>Brassicaceae</taxon>
        <taxon>Brassiceae</taxon>
        <taxon>Brassica</taxon>
    </lineage>
</organism>
<keyword evidence="2" id="KW-1185">Reference proteome</keyword>
<evidence type="ECO:0000313" key="2">
    <source>
        <dbReference type="Proteomes" id="UP000824890"/>
    </source>
</evidence>
<accession>A0ABQ7YKX4</accession>
<evidence type="ECO:0000313" key="1">
    <source>
        <dbReference type="EMBL" id="KAH0868454.1"/>
    </source>
</evidence>
<sequence>MILCVFPNERNWRRFVVSSNEESSSTQASTIVDIIFNDFPFTAFITILSYKKIDHCTSTVEVRLLRDVKRGELLGLVDMFFLDSQVTPLPES</sequence>
<name>A0ABQ7YKX4_BRANA</name>
<comment type="caution">
    <text evidence="1">The sequence shown here is derived from an EMBL/GenBank/DDBJ whole genome shotgun (WGS) entry which is preliminary data.</text>
</comment>
<protein>
    <submittedName>
        <fullName evidence="1">Uncharacterized protein</fullName>
    </submittedName>
</protein>
<proteinExistence type="predicted"/>
<dbReference type="Proteomes" id="UP000824890">
    <property type="component" value="Unassembled WGS sequence"/>
</dbReference>